<dbReference type="KEGG" id="mbr:MONBRDRAFT_11515"/>
<dbReference type="Proteomes" id="UP000001357">
    <property type="component" value="Unassembled WGS sequence"/>
</dbReference>
<evidence type="ECO:0000313" key="2">
    <source>
        <dbReference type="EMBL" id="EDQ85911.1"/>
    </source>
</evidence>
<name>A9V9D6_MONBE</name>
<dbReference type="EMBL" id="CH991570">
    <property type="protein sequence ID" value="EDQ85911.1"/>
    <property type="molecule type" value="Genomic_DNA"/>
</dbReference>
<keyword evidence="3" id="KW-1185">Reference proteome</keyword>
<sequence length="261" mass="28702">MDTLGWELRVVRALALGSASVGFAMAARRHFLDTRACTPEALHRGWEVLAASEYEGLEDSDASPPTSAGSDDGVARVAPPDSHALSVQPRTTLSNLQLWLNHAWNELAPVRARCEQILHMPGLEYRAWLGMGAVSLCIYYLAGAGQTLVQRAIVRQLGRYDAACEAVFRACLKLWWEARNSYAAFAAQRLGDWLPDYLRPYATLGVSLDQHLEEVVKAAESCHAQVTRDLLEDCFYTTPGVARNCDAFVNLVLNTTLGPVL</sequence>
<evidence type="ECO:0000256" key="1">
    <source>
        <dbReference type="SAM" id="MobiDB-lite"/>
    </source>
</evidence>
<protein>
    <submittedName>
        <fullName evidence="2">Uncharacterized protein</fullName>
    </submittedName>
</protein>
<accession>A9V9D6</accession>
<gene>
    <name evidence="2" type="ORF">MONBRDRAFT_11515</name>
</gene>
<organism evidence="2 3">
    <name type="scientific">Monosiga brevicollis</name>
    <name type="common">Choanoflagellate</name>
    <dbReference type="NCBI Taxonomy" id="81824"/>
    <lineage>
        <taxon>Eukaryota</taxon>
        <taxon>Choanoflagellata</taxon>
        <taxon>Craspedida</taxon>
        <taxon>Salpingoecidae</taxon>
        <taxon>Monosiga</taxon>
    </lineage>
</organism>
<feature type="region of interest" description="Disordered" evidence="1">
    <location>
        <begin position="57"/>
        <end position="81"/>
    </location>
</feature>
<dbReference type="AlphaFoldDB" id="A9V9D6"/>
<dbReference type="RefSeq" id="XP_001749390.1">
    <property type="nucleotide sequence ID" value="XM_001749338.1"/>
</dbReference>
<reference evidence="2 3" key="1">
    <citation type="journal article" date="2008" name="Nature">
        <title>The genome of the choanoflagellate Monosiga brevicollis and the origin of metazoans.</title>
        <authorList>
            <consortium name="JGI Sequencing"/>
            <person name="King N."/>
            <person name="Westbrook M.J."/>
            <person name="Young S.L."/>
            <person name="Kuo A."/>
            <person name="Abedin M."/>
            <person name="Chapman J."/>
            <person name="Fairclough S."/>
            <person name="Hellsten U."/>
            <person name="Isogai Y."/>
            <person name="Letunic I."/>
            <person name="Marr M."/>
            <person name="Pincus D."/>
            <person name="Putnam N."/>
            <person name="Rokas A."/>
            <person name="Wright K.J."/>
            <person name="Zuzow R."/>
            <person name="Dirks W."/>
            <person name="Good M."/>
            <person name="Goodstein D."/>
            <person name="Lemons D."/>
            <person name="Li W."/>
            <person name="Lyons J.B."/>
            <person name="Morris A."/>
            <person name="Nichols S."/>
            <person name="Richter D.J."/>
            <person name="Salamov A."/>
            <person name="Bork P."/>
            <person name="Lim W.A."/>
            <person name="Manning G."/>
            <person name="Miller W.T."/>
            <person name="McGinnis W."/>
            <person name="Shapiro H."/>
            <person name="Tjian R."/>
            <person name="Grigoriev I.V."/>
            <person name="Rokhsar D."/>
        </authorList>
    </citation>
    <scope>NUCLEOTIDE SEQUENCE [LARGE SCALE GENOMIC DNA]</scope>
    <source>
        <strain evidence="3">MX1 / ATCC 50154</strain>
    </source>
</reference>
<dbReference type="InParanoid" id="A9V9D6"/>
<proteinExistence type="predicted"/>
<evidence type="ECO:0000313" key="3">
    <source>
        <dbReference type="Proteomes" id="UP000001357"/>
    </source>
</evidence>
<dbReference type="GeneID" id="5894619"/>